<dbReference type="PANTHER" id="PTHR38048">
    <property type="entry name" value="EXPRESSED PROTEIN"/>
    <property type="match status" value="1"/>
</dbReference>
<reference evidence="2 3" key="1">
    <citation type="submission" date="2019-05" db="EMBL/GenBank/DDBJ databases">
        <title>Sporisorium graminicola CBS 10092 draft sequencing and annotation.</title>
        <authorList>
            <person name="Solano-Gonzalez S."/>
            <person name="Caddick M.X."/>
            <person name="Darby A."/>
        </authorList>
    </citation>
    <scope>NUCLEOTIDE SEQUENCE [LARGE SCALE GENOMIC DNA]</scope>
    <source>
        <strain evidence="2 3">CBS 10092</strain>
    </source>
</reference>
<organism evidence="2 3">
    <name type="scientific">Sporisorium graminicola</name>
    <dbReference type="NCBI Taxonomy" id="280036"/>
    <lineage>
        <taxon>Eukaryota</taxon>
        <taxon>Fungi</taxon>
        <taxon>Dikarya</taxon>
        <taxon>Basidiomycota</taxon>
        <taxon>Ustilaginomycotina</taxon>
        <taxon>Ustilaginomycetes</taxon>
        <taxon>Ustilaginales</taxon>
        <taxon>Ustilaginaceae</taxon>
        <taxon>Sporisorium</taxon>
    </lineage>
</organism>
<dbReference type="GeneID" id="40726675"/>
<dbReference type="PANTHER" id="PTHR38048:SF1">
    <property type="entry name" value="HEMERYTHRIN-LIKE DOMAIN-CONTAINING PROTEIN"/>
    <property type="match status" value="1"/>
</dbReference>
<proteinExistence type="predicted"/>
<dbReference type="Pfam" id="PF01814">
    <property type="entry name" value="Hemerythrin"/>
    <property type="match status" value="1"/>
</dbReference>
<keyword evidence="3" id="KW-1185">Reference proteome</keyword>
<evidence type="ECO:0000313" key="3">
    <source>
        <dbReference type="Proteomes" id="UP000306050"/>
    </source>
</evidence>
<dbReference type="KEGG" id="sgra:EX895_003780"/>
<name>A0A4U7KRW3_9BASI</name>
<protein>
    <recommendedName>
        <fullName evidence="1">Hemerythrin-like domain-containing protein</fullName>
    </recommendedName>
</protein>
<dbReference type="Gene3D" id="1.20.120.520">
    <property type="entry name" value="nmb1532 protein domain like"/>
    <property type="match status" value="1"/>
</dbReference>
<dbReference type="Proteomes" id="UP000306050">
    <property type="component" value="Chromosome SGRAM_22"/>
</dbReference>
<accession>A0A4U7KRW3</accession>
<dbReference type="AlphaFoldDB" id="A0A4U7KRW3"/>
<dbReference type="EMBL" id="SRRM01000014">
    <property type="protein sequence ID" value="TKY87103.1"/>
    <property type="molecule type" value="Genomic_DNA"/>
</dbReference>
<dbReference type="InterPro" id="IPR053206">
    <property type="entry name" value="Dimeric_xanthone_biosynth"/>
</dbReference>
<dbReference type="OrthoDB" id="10044044at2759"/>
<evidence type="ECO:0000313" key="2">
    <source>
        <dbReference type="EMBL" id="TKY87103.1"/>
    </source>
</evidence>
<dbReference type="RefSeq" id="XP_029739088.1">
    <property type="nucleotide sequence ID" value="XM_029884378.1"/>
</dbReference>
<comment type="caution">
    <text evidence="2">The sequence shown here is derived from an EMBL/GenBank/DDBJ whole genome shotgun (WGS) entry which is preliminary data.</text>
</comment>
<feature type="domain" description="Hemerythrin-like" evidence="1">
    <location>
        <begin position="16"/>
        <end position="114"/>
    </location>
</feature>
<gene>
    <name evidence="2" type="ORF">EX895_003780</name>
</gene>
<dbReference type="InterPro" id="IPR012312">
    <property type="entry name" value="Hemerythrin-like"/>
</dbReference>
<evidence type="ECO:0000259" key="1">
    <source>
        <dbReference type="Pfam" id="PF01814"/>
    </source>
</evidence>
<dbReference type="CDD" id="cd12108">
    <property type="entry name" value="Hr-like"/>
    <property type="match status" value="1"/>
</dbReference>
<sequence length="176" mass="19766">MSSDPWDCLYRGMLPFHEHFRHSVSQMSAILTTLSPSAPGKNKVNNLANLLYLSASLCRSLDTHHTIEERFIFPTLAKKLPQFAQSSQHTKEHAQMHDALENLEKYVEQVGRNLRTGKLKSGEELVDVFDHAKMVGLVDELKKVLLPHLAAEEASLRAPVVKAAGFELGEIKNLIR</sequence>